<sequence length="97" mass="11486">MKRKNTQAIGEVLRDFFEDNTELYEKILEIRVERAWKEVLGPMVMQYTRNIYVRDHILYVSLTSAVLRSELTLCRERLVKSLNEYAGATVIHDIIIR</sequence>
<dbReference type="PANTHER" id="PTHR36456">
    <property type="entry name" value="UPF0232 PROTEIN SCO3875"/>
    <property type="match status" value="1"/>
</dbReference>
<dbReference type="GeneID" id="69978665"/>
<dbReference type="AlphaFoldDB" id="A0A0F5IIP0"/>
<dbReference type="Pfam" id="PF05258">
    <property type="entry name" value="DciA"/>
    <property type="match status" value="1"/>
</dbReference>
<dbReference type="PANTHER" id="PTHR36456:SF1">
    <property type="entry name" value="UPF0232 PROTEIN SCO3875"/>
    <property type="match status" value="1"/>
</dbReference>
<dbReference type="Proteomes" id="UP000033047">
    <property type="component" value="Unassembled WGS sequence"/>
</dbReference>
<proteinExistence type="predicted"/>
<reference evidence="1 2" key="1">
    <citation type="submission" date="2013-04" db="EMBL/GenBank/DDBJ databases">
        <title>The Genome Sequence of Parabacteroides goldsteinii DSM 19448.</title>
        <authorList>
            <consortium name="The Broad Institute Genomics Platform"/>
            <person name="Earl A."/>
            <person name="Ward D."/>
            <person name="Feldgarden M."/>
            <person name="Gevers D."/>
            <person name="Martens E."/>
            <person name="Sakamoto M."/>
            <person name="Benno Y."/>
            <person name="Song Y."/>
            <person name="Liu C."/>
            <person name="Lee J."/>
            <person name="Bolanos M."/>
            <person name="Vaisanen M.L."/>
            <person name="Finegold S.M."/>
            <person name="Walker B."/>
            <person name="Young S."/>
            <person name="Zeng Q."/>
            <person name="Gargeya S."/>
            <person name="Fitzgerald M."/>
            <person name="Haas B."/>
            <person name="Abouelleil A."/>
            <person name="Allen A.W."/>
            <person name="Alvarado L."/>
            <person name="Arachchi H.M."/>
            <person name="Berlin A.M."/>
            <person name="Chapman S.B."/>
            <person name="Gainer-Dewar J."/>
            <person name="Goldberg J."/>
            <person name="Griggs A."/>
            <person name="Gujja S."/>
            <person name="Hansen M."/>
            <person name="Howarth C."/>
            <person name="Imamovic A."/>
            <person name="Ireland A."/>
            <person name="Larimer J."/>
            <person name="McCowan C."/>
            <person name="Murphy C."/>
            <person name="Pearson M."/>
            <person name="Poon T.W."/>
            <person name="Priest M."/>
            <person name="Roberts A."/>
            <person name="Saif S."/>
            <person name="Shea T."/>
            <person name="Sisk P."/>
            <person name="Sykes S."/>
            <person name="Wortman J."/>
            <person name="Nusbaum C."/>
            <person name="Birren B."/>
        </authorList>
    </citation>
    <scope>NUCLEOTIDE SEQUENCE [LARGE SCALE GENOMIC DNA]</scope>
    <source>
        <strain evidence="1 2">DSM 19448</strain>
    </source>
</reference>
<dbReference type="InterPro" id="IPR007922">
    <property type="entry name" value="DciA-like"/>
</dbReference>
<gene>
    <name evidence="1" type="ORF">HMPREF1535_05092</name>
</gene>
<evidence type="ECO:0000313" key="1">
    <source>
        <dbReference type="EMBL" id="KKB45195.1"/>
    </source>
</evidence>
<dbReference type="EMBL" id="AQHV01000030">
    <property type="protein sequence ID" value="KKB45195.1"/>
    <property type="molecule type" value="Genomic_DNA"/>
</dbReference>
<dbReference type="RefSeq" id="WP_007654102.1">
    <property type="nucleotide sequence ID" value="NZ_KQ033915.1"/>
</dbReference>
<dbReference type="HOGENOM" id="CLU_160523_1_0_10"/>
<protein>
    <recommendedName>
        <fullName evidence="3">DUF721 domain-containing protein</fullName>
    </recommendedName>
</protein>
<comment type="caution">
    <text evidence="1">The sequence shown here is derived from an EMBL/GenBank/DDBJ whole genome shotgun (WGS) entry which is preliminary data.</text>
</comment>
<accession>A0A0F5IIP0</accession>
<dbReference type="PATRIC" id="fig|927665.4.peg.5212"/>
<evidence type="ECO:0000313" key="2">
    <source>
        <dbReference type="Proteomes" id="UP000033047"/>
    </source>
</evidence>
<dbReference type="STRING" id="927665.HMPREF1535_05092"/>
<evidence type="ECO:0008006" key="3">
    <source>
        <dbReference type="Google" id="ProtNLM"/>
    </source>
</evidence>
<name>A0A0F5IIP0_9BACT</name>
<organism evidence="1 2">
    <name type="scientific">Parabacteroides goldsteinii DSM 19448 = WAL 12034</name>
    <dbReference type="NCBI Taxonomy" id="927665"/>
    <lineage>
        <taxon>Bacteria</taxon>
        <taxon>Pseudomonadati</taxon>
        <taxon>Bacteroidota</taxon>
        <taxon>Bacteroidia</taxon>
        <taxon>Bacteroidales</taxon>
        <taxon>Tannerellaceae</taxon>
        <taxon>Parabacteroides</taxon>
    </lineage>
</organism>